<dbReference type="Proteomes" id="UP001283361">
    <property type="component" value="Unassembled WGS sequence"/>
</dbReference>
<name>A0AAE1DZX2_9GAST</name>
<sequence length="265" mass="29763">MIHNSRGFSEHDPSCRFCHHAMPHFALNSLGRTGSGAGATLSGGGGGGRGKDLVRKRKRLTQPSLPCFHSQHKEILPEYLHPQHQITRGIWRSCLFTPFIISYTVAKPFTGQRLTLLACYGLPYAKERPKVSLFGARFSCLELKSAGERLFSLKYLAVNDGPMGGSGKSARSRICTKVSSPVRIFVGGTSAQVENTGMENLMMCLWNQGCFFYFFRQTGCNYRTVKFSPSYGTDTVWEISRCWNVWYTDLLIIAMTRFRKSFNVT</sequence>
<proteinExistence type="predicted"/>
<gene>
    <name evidence="1" type="ORF">RRG08_010161</name>
</gene>
<keyword evidence="2" id="KW-1185">Reference proteome</keyword>
<evidence type="ECO:0000313" key="1">
    <source>
        <dbReference type="EMBL" id="KAK3788912.1"/>
    </source>
</evidence>
<protein>
    <submittedName>
        <fullName evidence="1">Uncharacterized protein</fullName>
    </submittedName>
</protein>
<dbReference type="EMBL" id="JAWDGP010001711">
    <property type="protein sequence ID" value="KAK3788912.1"/>
    <property type="molecule type" value="Genomic_DNA"/>
</dbReference>
<comment type="caution">
    <text evidence="1">The sequence shown here is derived from an EMBL/GenBank/DDBJ whole genome shotgun (WGS) entry which is preliminary data.</text>
</comment>
<dbReference type="AlphaFoldDB" id="A0AAE1DZX2"/>
<reference evidence="1" key="1">
    <citation type="journal article" date="2023" name="G3 (Bethesda)">
        <title>A reference genome for the long-term kleptoplast-retaining sea slug Elysia crispata morphotype clarki.</title>
        <authorList>
            <person name="Eastman K.E."/>
            <person name="Pendleton A.L."/>
            <person name="Shaikh M.A."/>
            <person name="Suttiyut T."/>
            <person name="Ogas R."/>
            <person name="Tomko P."/>
            <person name="Gavelis G."/>
            <person name="Widhalm J.R."/>
            <person name="Wisecaver J.H."/>
        </authorList>
    </citation>
    <scope>NUCLEOTIDE SEQUENCE</scope>
    <source>
        <strain evidence="1">ECLA1</strain>
    </source>
</reference>
<evidence type="ECO:0000313" key="2">
    <source>
        <dbReference type="Proteomes" id="UP001283361"/>
    </source>
</evidence>
<organism evidence="1 2">
    <name type="scientific">Elysia crispata</name>
    <name type="common">lettuce slug</name>
    <dbReference type="NCBI Taxonomy" id="231223"/>
    <lineage>
        <taxon>Eukaryota</taxon>
        <taxon>Metazoa</taxon>
        <taxon>Spiralia</taxon>
        <taxon>Lophotrochozoa</taxon>
        <taxon>Mollusca</taxon>
        <taxon>Gastropoda</taxon>
        <taxon>Heterobranchia</taxon>
        <taxon>Euthyneura</taxon>
        <taxon>Panpulmonata</taxon>
        <taxon>Sacoglossa</taxon>
        <taxon>Placobranchoidea</taxon>
        <taxon>Plakobranchidae</taxon>
        <taxon>Elysia</taxon>
    </lineage>
</organism>
<accession>A0AAE1DZX2</accession>